<protein>
    <submittedName>
        <fullName evidence="1">Uncharacterized protein</fullName>
    </submittedName>
</protein>
<gene>
    <name evidence="1" type="ORF">EJ04DRAFT_109572</name>
</gene>
<keyword evidence="2" id="KW-1185">Reference proteome</keyword>
<sequence length="127" mass="13796">MCMTPAGSRLAVLVDSAPASSGAWMIRSHSYYVTQSNMDRMTVPSSLCLSVLHLPLLCRIANYGPIAVLLETDALGIESLRALNEHGQARIGHHGQAFLGLELHMESEEREKVAPGADEMAQQKPKI</sequence>
<reference evidence="1" key="1">
    <citation type="journal article" date="2020" name="Stud. Mycol.">
        <title>101 Dothideomycetes genomes: a test case for predicting lifestyles and emergence of pathogens.</title>
        <authorList>
            <person name="Haridas S."/>
            <person name="Albert R."/>
            <person name="Binder M."/>
            <person name="Bloem J."/>
            <person name="Labutti K."/>
            <person name="Salamov A."/>
            <person name="Andreopoulos B."/>
            <person name="Baker S."/>
            <person name="Barry K."/>
            <person name="Bills G."/>
            <person name="Bluhm B."/>
            <person name="Cannon C."/>
            <person name="Castanera R."/>
            <person name="Culley D."/>
            <person name="Daum C."/>
            <person name="Ezra D."/>
            <person name="Gonzalez J."/>
            <person name="Henrissat B."/>
            <person name="Kuo A."/>
            <person name="Liang C."/>
            <person name="Lipzen A."/>
            <person name="Lutzoni F."/>
            <person name="Magnuson J."/>
            <person name="Mondo S."/>
            <person name="Nolan M."/>
            <person name="Ohm R."/>
            <person name="Pangilinan J."/>
            <person name="Park H.-J."/>
            <person name="Ramirez L."/>
            <person name="Alfaro M."/>
            <person name="Sun H."/>
            <person name="Tritt A."/>
            <person name="Yoshinaga Y."/>
            <person name="Zwiers L.-H."/>
            <person name="Turgeon B."/>
            <person name="Goodwin S."/>
            <person name="Spatafora J."/>
            <person name="Crous P."/>
            <person name="Grigoriev I."/>
        </authorList>
    </citation>
    <scope>NUCLEOTIDE SEQUENCE</scope>
    <source>
        <strain evidence="1">CBS 125425</strain>
    </source>
</reference>
<evidence type="ECO:0000313" key="1">
    <source>
        <dbReference type="EMBL" id="KAF2728191.1"/>
    </source>
</evidence>
<comment type="caution">
    <text evidence="1">The sequence shown here is derived from an EMBL/GenBank/DDBJ whole genome shotgun (WGS) entry which is preliminary data.</text>
</comment>
<evidence type="ECO:0000313" key="2">
    <source>
        <dbReference type="Proteomes" id="UP000799444"/>
    </source>
</evidence>
<accession>A0A9P4UWR3</accession>
<dbReference type="EMBL" id="ML996291">
    <property type="protein sequence ID" value="KAF2728191.1"/>
    <property type="molecule type" value="Genomic_DNA"/>
</dbReference>
<organism evidence="1 2">
    <name type="scientific">Polyplosphaeria fusca</name>
    <dbReference type="NCBI Taxonomy" id="682080"/>
    <lineage>
        <taxon>Eukaryota</taxon>
        <taxon>Fungi</taxon>
        <taxon>Dikarya</taxon>
        <taxon>Ascomycota</taxon>
        <taxon>Pezizomycotina</taxon>
        <taxon>Dothideomycetes</taxon>
        <taxon>Pleosporomycetidae</taxon>
        <taxon>Pleosporales</taxon>
        <taxon>Tetraplosphaeriaceae</taxon>
        <taxon>Polyplosphaeria</taxon>
    </lineage>
</organism>
<dbReference type="AlphaFoldDB" id="A0A9P4UWR3"/>
<name>A0A9P4UWR3_9PLEO</name>
<dbReference type="Proteomes" id="UP000799444">
    <property type="component" value="Unassembled WGS sequence"/>
</dbReference>
<proteinExistence type="predicted"/>